<dbReference type="InterPro" id="IPR001031">
    <property type="entry name" value="Thioesterase"/>
</dbReference>
<feature type="domain" description="Carrier" evidence="5">
    <location>
        <begin position="4784"/>
        <end position="4859"/>
    </location>
</feature>
<dbReference type="InterPro" id="IPR009081">
    <property type="entry name" value="PP-bd_ACP"/>
</dbReference>
<evidence type="ECO:0000256" key="4">
    <source>
        <dbReference type="ARBA" id="ARBA00022553"/>
    </source>
</evidence>
<dbReference type="GO" id="GO:0031177">
    <property type="term" value="F:phosphopantetheine binding"/>
    <property type="evidence" value="ECO:0007669"/>
    <property type="project" value="InterPro"/>
</dbReference>
<dbReference type="InterPro" id="IPR020845">
    <property type="entry name" value="AMP-binding_CS"/>
</dbReference>
<dbReference type="Pfam" id="PF13193">
    <property type="entry name" value="AMP-binding_C"/>
    <property type="match status" value="5"/>
</dbReference>
<evidence type="ECO:0000256" key="1">
    <source>
        <dbReference type="ARBA" id="ARBA00001957"/>
    </source>
</evidence>
<dbReference type="FunFam" id="2.30.38.10:FF:000001">
    <property type="entry name" value="Non-ribosomal peptide synthetase PvdI"/>
    <property type="match status" value="3"/>
</dbReference>
<dbReference type="SUPFAM" id="SSF47336">
    <property type="entry name" value="ACP-like"/>
    <property type="match status" value="5"/>
</dbReference>
<dbReference type="GO" id="GO:0003824">
    <property type="term" value="F:catalytic activity"/>
    <property type="evidence" value="ECO:0007669"/>
    <property type="project" value="InterPro"/>
</dbReference>
<sequence length="5130" mass="546604">MTSTARTRPVRTRRQRVITLPHLMAAAVEAGPQSVAVVHADATATLGSLTYAELDERSNRLARLLFARGVGPGDLVAVAVPRGLDSVVAVWAVAKTGAGFVPVDPNYPADRVEHMVTDSDAVLGLTVGAVRAGLSERVEWLVVDGDELSEALAQASAEPVTHVDRPRAIRAEDAAYVIYTSGSTGLPKGVVVTQAGLGSFCEEQRQRYRVSADSRTLHFASPSFDASVLELLLALGGPATMVVADPSVYGGDDLAALLRRERVTHGFITPAALASVDPAGLDDLRVVVAGGEACPPELVRRWVLPIAEGTREFYNGYGPTETTIMTNISDPLVPGEVVTIGAPIRGITEYVLDERLTPVPGGVVGELYITGAQLARGYHRRRALTASRFVANPFEPSGSRLYRTGDLVRWTASGALEYMGRNDFQVKIRGFRIELGEIDAVLAAHDSVDFAVTVGHKIDSGATILASYVHAAPGATADPAELIAWAERSLPAHMVPTALTVLDAIPLTPVGKLDRDALPAPVLEQKEYRAPRTPVEQVLAEVMAEVLGVERLGVDDDFFALGGDSITSIQVVSRARARGVVFTPRELFATRTIDQLAALARTEDPETLADDFASRELVRLDDAERARLAAAYPGLSDIWPLTPLQSGMLFHAQLAESSIDAYITQFVIDLGGEVDHDRLRAAAAGVLGRHANLRVAFTEDAAGDPIQIVLDDVEVPWQYLDLSGDTDPDAAFTRLLDADMLRRFPMDSAPLLRFTLARTGPGTHRLIVTSHHILIDGWSMPLLTRDLLTWYALGDGSVLPPARPYRDYLAWLDAQDQEASRAAWRAALDGVTEPTPLAPVDPAREIAAGIGVVDLALSEADTAALSSLAAATGVTVNTIVQAAWGLLIGRATDRDDVVFGATVSGRPPQLAGVETMVGLFLNAIPVRVRLRPGATLAELLHAVQAEQAELLDHHYLGLSEIQGLVGVEGLFDSLVVFESFPIDREALNTAGEIAGGLTVTGALAVNGSHYPLTVMVIPDAALQLSFKYLRDVFTEDDVRALAGRFTALLHRFVTEADARVADVDVLTAAERAELTARNATDVPELVDDATLIRLFDAQADRTPDAPAVLAEGVTLTYAELRERSAALAGALAAREVGPEALVAVAMRRSVELVVAVYAVLRTGAGYVPIDPDHPAERSEFVLAGAEPVCVLTRAADEFTTSADIPVVAVDDLTGAPLAAAPVVRPDNVAYVIYTSGSTGRPKGVAITHRQMVNQFRWAQSAYPHDGSDVVLHKTPITFDISTWELFWPLQVGAAIVVAEPDGHRDPAYLARTIDEFGVTSVHFVPSMLDAFLDGAEADGRHESLRWVFAAGEALSTETATRFAKALPGTRLENWYGPAEATVVTAHPAADAEGVSVPIGVPVANTRVYVLDRQLREVPPGSPGELYVAGVQLARGYYRAAGLTAERFVAHRDGQRLYRTGDVVRWRADGTPALEYLGRSDFQVKLRGQRIELGEIEAVLLGHDTVHRAAVALVHGAAGDRLVAYVVAEGDARIEETAVLDHVRAHVPSYMVPSAVVVLDRMPLNASGKFDRKALPKPEIAGRAHREPATDAERTVAAVFAEVLGADRVGADDDFFDLGGNSLAATRVAARLGQAIGARVPVRAVFEAPTVAGLAAALGRGAGGPARQALTAGPRPDPVPLSLAQQRMWFLNRFDTASAVNNLPVAVRLTGELDVAALRQAVGDVVARHETLRTVYPVGANGVAHQVILTPDQATPDLRPQPVTAGELGERIAAAVSAGFDVTTETSFRAELFEVVGTDEHVLVVVAHHISADGWSMGPLTRDVMLAYAARHAGQAPGWAPLPVQYADFSVWQRAVLGSEDDPASLISAQAAYWREALAGLPDELNLPADRPRPAAQSFAGGTVAFTVDAARTERLDALAKDHNATLFMVLHAALAVLLARLSGTEDVAVGTPVAGRGEAELDDVIGMFVNTLVLRTAVPGDTGFDTLLDVVREADLGAFAHADLPFERLVEILNPARSTARHPLFQVMLSVQNLPENTLELPGLRVEAVDFDIDTAKFDLMVGIKQSAAGLYAEISYAKDLFDADTVRGFADRFVRLLGTIVDNPATPVGDLDLLAEDERARLTAPPARREIGSAATLVELFEAQARKTPFDPAVIDRAAVGQTEWTYAEFATRVHRLARRLVDAGVGPETLVALGIRRSVDLVVAMYAVLEAGGGYVPLDLDQPADRIRYVLETASPVCVLTTERDGFDTAAVGFDGELPVLTVDTEDLSGYRATPLTDADRRAPLTGAHPAYVIFTSGSTGRPKGVAVPHSAVVNQIRWITAEYGIGDSDTVLFKTPATFDVSVWELFGSLTTGARLVVATADGHRDPHYLADTIAAEGVTITSFVPSMLTVFAGTARREALDSLRALLVAGEAFTSAEVAAIRRVTDAELHNLYGPTEFTVHATYAAVDEQVTGAVPIGVPVWNAAAYVLDARLHPVPAGVAGELYLSGDQVARGYLSRPDLSSERFVADPSGAPGARMYRTGDLVRWNRDGALVYLGRTDFQVKLRGLRIELPEIEAALLGDDAVAQSVVVVREDPHTGDRLVGYVVPEAGQTVDTVALRERAAAALPAYMVPSALVVLDEMPLNPNGKLDRKALPEPVFEQAVFRAPNTPVEQIVAGVFAEVLGDGDRQLGLDDDFFALGGNSLLATQVAARIGAALDTAVPVRLLFEASTVAALAAAVEQADGERIALVAGPRPERVPLSLAQRRMWFLNRFDAESAAYNIPIAVRLSGDLDIDALRLAVADLIERHEILRTVYPQTDAGPVQVILPADGDVPTLAVRALDAAELESAMAHLITTQFDVTAEVPLRAALFDLGGAEYVLAMVVHHISGDGFSIGPLTRDLMIAYAARTSGAAPGWSPLPVQYADFSIWQRALLGDEDDPNSRAAAQIAYWRDELAGLPDQLELPTDRPRPATQSFAGAKIPVEIDAETHRALAELARAEGATLFMVVHTALAVLLARLSGGDDIAIGTPIAGRGEAALDDLIGMFMNTLVLRARVAPGAPFTEILAAQRAADVRAFAHADVPFERLVEVLNPARSTARHPLFQVGLSFQNMAAADLELPGLRVAGVDIETHLSQFDLHLIVGDRYDETGAPAGIGGTLTYATDLFDAETARAVVDRFHRVLAAVVAEPSVRAGEIEILDDAERTRILRSWNATEHPVDPETTLVDLLEATVAARPEAIALSGDRPGHDLTFAELDARVNRLARYLLSLGVGPDERVALVLPRSVDLVVAMYAVAKAGGAYLPLDPDMPVDRTTYILDTAAPICVLTSAAVGFTTDAAPVFRLDDLDLAAVDPAPIRAGERRAPLRAAHTAYVLFTSGSTGRPKGVAVPHGAIVNQMLWMVDEFGIDADDVTLLNIPATFDVSVWAYWSPGVCGSRLVIAAPDGHRDPVYLTDLMRASGVTTLHVVPSMLDGLLTAAGGETSPALRRVLAIGEALPAAVAQRFDVANPAVALLNLYGPTEAAVSVTWHRIGPGDTLTVPIGVPEWNTGVYVLDQRLRPVPAGVSGELYLSGVQLARCYFARPDLTSDRFVANPFEPGARMYRTGDLVAWRADGTLIYRGRTDFQVKVRGFRIELGEIEAALLRRDSVAEAAVLAHSDPHLGDLLVAYVSSVDGAALDTEAVRTAIAAELPSYMVPSVFVTLDRLPRNPNGKLDRKALPAPELEGAAFRAPATPVEEIVAGVFADVLGVERIGADDDFFALGGNSLLATQVVARLGAALATRVPVRELFEASTVAALAVRVERHAGAGGRPALTAGPRPERVPLSLAQQRMWFLNRFDPGAAVYNIPAAVRLTGDLDVPALVAAVGDLLARHEVLRTVYPATPEGPVQRVLPLDQAVPAVTVEPVAAADLPDRVRAVVTAGFDVTAEVPLRVALLRVTGTEKPEHVVVFVAHHISADGWSMGPLTRDVMAAYAARTAGLAPNWAPLPVQYADFSLWQRAVLGSEDDPGSLISAQAAYWRAALAGLPDELSLPADRPRPAVPSYAGGRVAFEVDAEVHRALTELARTENATLFMVLHAALAVLLARLSGTEDVAVGTPVAGRGEAELDDVIGMFVNTLVLRTQVPGALSFTELLAEAKETDLRAFAHADLPFERLVELLNPARSTARHPLFQVMLSLANLPETEFELPGLRLGAVELESDTAKFDLSLTVSEAGGAQPGGLYAEFSYAKDLFDADTAQGFADRFVRLLRLVADNPAAPVGDLDLLAEGERTALLTPPARREIGGAATLVDLFQAQVRETPLDPAVIDRAAVGQTEWTYTEFASRVHRLARRLVDAGVGPETLVALGIRRSVDLVVAMYAVLEAGGGYVPLDLDQPADRIHYVLDTAAPVCVLTTERDGFDTAAVGFDDDAPVLAVDTEDLSGYGDEPLTDGDRRAPLRAAHPAYVIFTSGSTGRPKGVAVPHSAVVNQIGWITDEYGIEASDTVLFKTPATFDVSVWELFGSLTTGARLVVATADGHRDPHYLADTIAAEGVTITSFVPSMLTVFAGTARPEALSSLRTLLIAGEAFTAAEVAAIRRVTDAELHNLYGPTEFTVHATYAAVDDHVTGAVPIGAPVWNAAAYVLDARLHPVPAGVAGELYLAGDQVARGYLSRPDLTSERFVADPYGKPGTRMYRTGDLVRWNRDGALVYLGRTDFQVKLRGLRIELPEIEAALLGDDTVAQSVVVMREDPHTGERLVGYVVPKAGQTVDTAALRERAAAVLPAYMVPSALVVLDEMPLNPNGKLDRKALPEPVFEQAVFRPPNTPLASVVATAFEEVLGTRQLGLDDDFFALGGNSLLATRVVELLRTRTGAELTVAAFFVDPTVEGLVGQVAAALEAGHDYDGATDSALAVLLPIRAAGERAPLFCLPPMAGMSWSYAGLARFLPADQPIYGLQSPALSEDDFDPADVSDLVDRYVAEIVAVRPHGPYRLLGWSLGGLLAHGVAAALQARGERVELLAILDGVPAPDLDDFRAEVRQAFAGLGIDLPADADLATLDDDALAAVHAALVTEPALFTLDRLGRIYRGALRTVELAAAHRPGVFEGRVDYFTATIPEADGRTHGGPADWAPHVRGPIENHPIATTHLAMTSPESLAELGPRLAALLEQG</sequence>
<dbReference type="PROSITE" id="PS00455">
    <property type="entry name" value="AMP_BINDING"/>
    <property type="match status" value="5"/>
</dbReference>
<dbReference type="GO" id="GO:0043041">
    <property type="term" value="P:amino acid activation for nonribosomal peptide biosynthetic process"/>
    <property type="evidence" value="ECO:0007669"/>
    <property type="project" value="TreeGrafter"/>
</dbReference>
<feature type="domain" description="Carrier" evidence="5">
    <location>
        <begin position="530"/>
        <end position="604"/>
    </location>
</feature>
<dbReference type="Gene3D" id="1.10.1200.10">
    <property type="entry name" value="ACP-like"/>
    <property type="match status" value="4"/>
</dbReference>
<evidence type="ECO:0000313" key="6">
    <source>
        <dbReference type="EMBL" id="RBO83050.1"/>
    </source>
</evidence>
<dbReference type="GO" id="GO:0072330">
    <property type="term" value="P:monocarboxylic acid biosynthetic process"/>
    <property type="evidence" value="ECO:0007669"/>
    <property type="project" value="UniProtKB-ARBA"/>
</dbReference>
<proteinExistence type="inferred from homology"/>
<dbReference type="CDD" id="cd17646">
    <property type="entry name" value="A_NRPS_AB3403-like"/>
    <property type="match status" value="1"/>
</dbReference>
<dbReference type="InterPro" id="IPR010071">
    <property type="entry name" value="AA_adenyl_dom"/>
</dbReference>
<evidence type="ECO:0000313" key="7">
    <source>
        <dbReference type="Proteomes" id="UP000252586"/>
    </source>
</evidence>
<dbReference type="InterPro" id="IPR042099">
    <property type="entry name" value="ANL_N_sf"/>
</dbReference>
<dbReference type="InterPro" id="IPR029058">
    <property type="entry name" value="AB_hydrolase_fold"/>
</dbReference>
<dbReference type="SUPFAM" id="SSF52777">
    <property type="entry name" value="CoA-dependent acyltransferases"/>
    <property type="match status" value="8"/>
</dbReference>
<evidence type="ECO:0000256" key="3">
    <source>
        <dbReference type="ARBA" id="ARBA00022450"/>
    </source>
</evidence>
<feature type="domain" description="Carrier" evidence="5">
    <location>
        <begin position="3714"/>
        <end position="3789"/>
    </location>
</feature>
<comment type="similarity">
    <text evidence="2">Belongs to the ATP-dependent AMP-binding enzyme family.</text>
</comment>
<dbReference type="FunFam" id="1.10.1200.10:FF:000016">
    <property type="entry name" value="Non-ribosomal peptide synthase"/>
    <property type="match status" value="2"/>
</dbReference>
<dbReference type="Gene3D" id="3.40.50.980">
    <property type="match status" value="8"/>
</dbReference>
<dbReference type="OrthoDB" id="4510129at2"/>
<comment type="cofactor">
    <cofactor evidence="1">
        <name>pantetheine 4'-phosphate</name>
        <dbReference type="ChEBI" id="CHEBI:47942"/>
    </cofactor>
</comment>
<keyword evidence="4" id="KW-0597">Phosphoprotein</keyword>
<keyword evidence="3" id="KW-0596">Phosphopantetheine</keyword>
<dbReference type="SUPFAM" id="SSF53474">
    <property type="entry name" value="alpha/beta-Hydrolases"/>
    <property type="match status" value="1"/>
</dbReference>
<comment type="caution">
    <text evidence="6">The sequence shown here is derived from an EMBL/GenBank/DDBJ whole genome shotgun (WGS) entry which is preliminary data.</text>
</comment>
<dbReference type="InterPro" id="IPR006162">
    <property type="entry name" value="Ppantetheine_attach_site"/>
</dbReference>
<dbReference type="CDD" id="cd19540">
    <property type="entry name" value="LCL_NRPS-like"/>
    <property type="match status" value="3"/>
</dbReference>
<dbReference type="FunFam" id="3.30.300.30:FF:000010">
    <property type="entry name" value="Enterobactin synthetase component F"/>
    <property type="match status" value="3"/>
</dbReference>
<feature type="domain" description="Carrier" evidence="5">
    <location>
        <begin position="1586"/>
        <end position="1661"/>
    </location>
</feature>
<dbReference type="FunFam" id="1.10.1200.10:FF:000005">
    <property type="entry name" value="Nonribosomal peptide synthetase 1"/>
    <property type="match status" value="1"/>
</dbReference>
<dbReference type="FunFam" id="3.40.50.980:FF:000001">
    <property type="entry name" value="Non-ribosomal peptide synthetase"/>
    <property type="match status" value="5"/>
</dbReference>
<dbReference type="NCBIfam" id="TIGR01733">
    <property type="entry name" value="AA-adenyl-dom"/>
    <property type="match status" value="5"/>
</dbReference>
<dbReference type="FunFam" id="3.40.50.12780:FF:000012">
    <property type="entry name" value="Non-ribosomal peptide synthetase"/>
    <property type="match status" value="4"/>
</dbReference>
<organism evidence="6 7">
    <name type="scientific">Nocardia puris</name>
    <dbReference type="NCBI Taxonomy" id="208602"/>
    <lineage>
        <taxon>Bacteria</taxon>
        <taxon>Bacillati</taxon>
        <taxon>Actinomycetota</taxon>
        <taxon>Actinomycetes</taxon>
        <taxon>Mycobacteriales</taxon>
        <taxon>Nocardiaceae</taxon>
        <taxon>Nocardia</taxon>
    </lineage>
</organism>
<dbReference type="Pfam" id="PF00668">
    <property type="entry name" value="Condensation"/>
    <property type="match status" value="4"/>
</dbReference>
<dbReference type="SMART" id="SM00823">
    <property type="entry name" value="PKS_PP"/>
    <property type="match status" value="5"/>
</dbReference>
<dbReference type="PANTHER" id="PTHR45527:SF1">
    <property type="entry name" value="FATTY ACID SYNTHASE"/>
    <property type="match status" value="1"/>
</dbReference>
<dbReference type="SUPFAM" id="SSF56801">
    <property type="entry name" value="Acetyl-CoA synthetase-like"/>
    <property type="match status" value="5"/>
</dbReference>
<evidence type="ECO:0000259" key="5">
    <source>
        <dbReference type="PROSITE" id="PS50075"/>
    </source>
</evidence>
<dbReference type="Gene3D" id="2.30.38.10">
    <property type="entry name" value="Luciferase, Domain 3"/>
    <property type="match status" value="4"/>
</dbReference>
<dbReference type="FunFam" id="3.30.300.30:FF:000015">
    <property type="entry name" value="Nonribosomal peptide synthase SidD"/>
    <property type="match status" value="1"/>
</dbReference>
<dbReference type="InterPro" id="IPR036736">
    <property type="entry name" value="ACP-like_sf"/>
</dbReference>
<keyword evidence="7" id="KW-1185">Reference proteome</keyword>
<dbReference type="SMART" id="SM00824">
    <property type="entry name" value="PKS_TE"/>
    <property type="match status" value="1"/>
</dbReference>
<dbReference type="CDD" id="cd19543">
    <property type="entry name" value="DCL_NRPS"/>
    <property type="match status" value="1"/>
</dbReference>
<evidence type="ECO:0000256" key="2">
    <source>
        <dbReference type="ARBA" id="ARBA00006432"/>
    </source>
</evidence>
<dbReference type="PROSITE" id="PS00012">
    <property type="entry name" value="PHOSPHOPANTETHEINE"/>
    <property type="match status" value="5"/>
</dbReference>
<dbReference type="GO" id="GO:0005829">
    <property type="term" value="C:cytosol"/>
    <property type="evidence" value="ECO:0007669"/>
    <property type="project" value="TreeGrafter"/>
</dbReference>
<dbReference type="STRING" id="1210090.GCA_001613185_06272"/>
<dbReference type="InterPro" id="IPR020806">
    <property type="entry name" value="PKS_PP-bd"/>
</dbReference>
<dbReference type="Pfam" id="PF00550">
    <property type="entry name" value="PP-binding"/>
    <property type="match status" value="5"/>
</dbReference>
<dbReference type="Gene3D" id="3.40.50.12780">
    <property type="entry name" value="N-terminal domain of ligase-like"/>
    <property type="match status" value="1"/>
</dbReference>
<dbReference type="UniPathway" id="UPA00011"/>
<dbReference type="PROSITE" id="PS50075">
    <property type="entry name" value="CARRIER"/>
    <property type="match status" value="5"/>
</dbReference>
<dbReference type="InterPro" id="IPR045851">
    <property type="entry name" value="AMP-bd_C_sf"/>
</dbReference>
<dbReference type="Gene3D" id="3.40.50.1820">
    <property type="entry name" value="alpha/beta hydrolase"/>
    <property type="match status" value="1"/>
</dbReference>
<dbReference type="Pfam" id="PF00975">
    <property type="entry name" value="Thioesterase"/>
    <property type="match status" value="1"/>
</dbReference>
<dbReference type="GO" id="GO:0044550">
    <property type="term" value="P:secondary metabolite biosynthetic process"/>
    <property type="evidence" value="ECO:0007669"/>
    <property type="project" value="UniProtKB-ARBA"/>
</dbReference>
<dbReference type="InterPro" id="IPR025110">
    <property type="entry name" value="AMP-bd_C"/>
</dbReference>
<dbReference type="Proteomes" id="UP000252586">
    <property type="component" value="Unassembled WGS sequence"/>
</dbReference>
<dbReference type="EMBL" id="QNRE01000020">
    <property type="protein sequence ID" value="RBO83050.1"/>
    <property type="molecule type" value="Genomic_DNA"/>
</dbReference>
<feature type="domain" description="Carrier" evidence="5">
    <location>
        <begin position="2651"/>
        <end position="2728"/>
    </location>
</feature>
<dbReference type="CDD" id="cd05930">
    <property type="entry name" value="A_NRPS"/>
    <property type="match status" value="3"/>
</dbReference>
<gene>
    <name evidence="6" type="ORF">DFR74_12049</name>
</gene>
<dbReference type="InterPro" id="IPR001242">
    <property type="entry name" value="Condensation_dom"/>
</dbReference>
<dbReference type="Gene3D" id="3.30.300.30">
    <property type="match status" value="5"/>
</dbReference>
<name>A0A366CYX7_9NOCA</name>
<dbReference type="PANTHER" id="PTHR45527">
    <property type="entry name" value="NONRIBOSOMAL PEPTIDE SYNTHETASE"/>
    <property type="match status" value="1"/>
</dbReference>
<dbReference type="NCBIfam" id="NF003417">
    <property type="entry name" value="PRK04813.1"/>
    <property type="match status" value="5"/>
</dbReference>
<protein>
    <submittedName>
        <fullName evidence="6">Amino acid adenylation domain-containing protein</fullName>
    </submittedName>
</protein>
<dbReference type="InterPro" id="IPR000873">
    <property type="entry name" value="AMP-dep_synth/lig_dom"/>
</dbReference>
<dbReference type="GO" id="GO:0008610">
    <property type="term" value="P:lipid biosynthetic process"/>
    <property type="evidence" value="ECO:0007669"/>
    <property type="project" value="UniProtKB-ARBA"/>
</dbReference>
<dbReference type="InterPro" id="IPR023213">
    <property type="entry name" value="CAT-like_dom_sf"/>
</dbReference>
<dbReference type="Pfam" id="PF00501">
    <property type="entry name" value="AMP-binding"/>
    <property type="match status" value="5"/>
</dbReference>
<dbReference type="Gene3D" id="3.30.559.30">
    <property type="entry name" value="Nonribosomal peptide synthetase, condensation domain"/>
    <property type="match status" value="4"/>
</dbReference>
<accession>A0A366CYX7</accession>
<reference evidence="6 7" key="1">
    <citation type="submission" date="2018-06" db="EMBL/GenBank/DDBJ databases">
        <title>Genomic Encyclopedia of Type Strains, Phase IV (KMG-IV): sequencing the most valuable type-strain genomes for metagenomic binning, comparative biology and taxonomic classification.</title>
        <authorList>
            <person name="Goeker M."/>
        </authorList>
    </citation>
    <scope>NUCLEOTIDE SEQUENCE [LARGE SCALE GENOMIC DNA]</scope>
    <source>
        <strain evidence="6 7">DSM 44599</strain>
    </source>
</reference>
<dbReference type="InterPro" id="IPR020802">
    <property type="entry name" value="TesA-like"/>
</dbReference>
<dbReference type="Gene3D" id="3.30.559.10">
    <property type="entry name" value="Chloramphenicol acetyltransferase-like domain"/>
    <property type="match status" value="4"/>
</dbReference>